<gene>
    <name evidence="3" type="ORF">AVEN_219140_1</name>
</gene>
<feature type="compositionally biased region" description="Basic and acidic residues" evidence="1">
    <location>
        <begin position="122"/>
        <end position="135"/>
    </location>
</feature>
<name>A0A4Y2FNU2_ARAVE</name>
<keyword evidence="4" id="KW-1185">Reference proteome</keyword>
<proteinExistence type="predicted"/>
<feature type="region of interest" description="Disordered" evidence="1">
    <location>
        <begin position="59"/>
        <end position="135"/>
    </location>
</feature>
<reference evidence="3 4" key="1">
    <citation type="journal article" date="2019" name="Sci. Rep.">
        <title>Orb-weaving spider Araneus ventricosus genome elucidates the spidroin gene catalogue.</title>
        <authorList>
            <person name="Kono N."/>
            <person name="Nakamura H."/>
            <person name="Ohtoshi R."/>
            <person name="Moran D.A.P."/>
            <person name="Shinohara A."/>
            <person name="Yoshida Y."/>
            <person name="Fujiwara M."/>
            <person name="Mori M."/>
            <person name="Tomita M."/>
            <person name="Arakawa K."/>
        </authorList>
    </citation>
    <scope>NUCLEOTIDE SEQUENCE [LARGE SCALE GENOMIC DNA]</scope>
</reference>
<evidence type="ECO:0000256" key="1">
    <source>
        <dbReference type="SAM" id="MobiDB-lite"/>
    </source>
</evidence>
<dbReference type="Pfam" id="PF21107">
    <property type="entry name" value="STPRs"/>
    <property type="match status" value="1"/>
</dbReference>
<dbReference type="EMBL" id="BGPR01001002">
    <property type="protein sequence ID" value="GBM42687.1"/>
    <property type="molecule type" value="Genomic_DNA"/>
</dbReference>
<feature type="compositionally biased region" description="Basic and acidic residues" evidence="1">
    <location>
        <begin position="79"/>
        <end position="88"/>
    </location>
</feature>
<organism evidence="3 4">
    <name type="scientific">Araneus ventricosus</name>
    <name type="common">Orbweaver spider</name>
    <name type="synonym">Epeira ventricosa</name>
    <dbReference type="NCBI Taxonomy" id="182803"/>
    <lineage>
        <taxon>Eukaryota</taxon>
        <taxon>Metazoa</taxon>
        <taxon>Ecdysozoa</taxon>
        <taxon>Arthropoda</taxon>
        <taxon>Chelicerata</taxon>
        <taxon>Arachnida</taxon>
        <taxon>Araneae</taxon>
        <taxon>Araneomorphae</taxon>
        <taxon>Entelegynae</taxon>
        <taxon>Araneoidea</taxon>
        <taxon>Araneidae</taxon>
        <taxon>Araneus</taxon>
    </lineage>
</organism>
<dbReference type="Proteomes" id="UP000499080">
    <property type="component" value="Unassembled WGS sequence"/>
</dbReference>
<dbReference type="InterPro" id="IPR048998">
    <property type="entry name" value="STPR"/>
</dbReference>
<comment type="caution">
    <text evidence="3">The sequence shown here is derived from an EMBL/GenBank/DDBJ whole genome shotgun (WGS) entry which is preliminary data.</text>
</comment>
<evidence type="ECO:0000313" key="4">
    <source>
        <dbReference type="Proteomes" id="UP000499080"/>
    </source>
</evidence>
<sequence length="135" mass="15797">MPKRNKGVTGDAVHRQQAIRKRDAASRQQAIRNVKGELLKLTKKETADCQLWNNVARTEETEKQNNSRLTVMAQCGQKRRGEETEEQRNSQLSDMAQRGQERKDEETEEERNSQLSDMVQRSQERRAEENKRTKK</sequence>
<evidence type="ECO:0000313" key="3">
    <source>
        <dbReference type="EMBL" id="GBM42687.1"/>
    </source>
</evidence>
<dbReference type="AlphaFoldDB" id="A0A4Y2FNU2"/>
<accession>A0A4Y2FNU2</accession>
<evidence type="ECO:0000259" key="2">
    <source>
        <dbReference type="Pfam" id="PF21107"/>
    </source>
</evidence>
<feature type="domain" description="STPR" evidence="2">
    <location>
        <begin position="66"/>
        <end position="130"/>
    </location>
</feature>
<feature type="region of interest" description="Disordered" evidence="1">
    <location>
        <begin position="1"/>
        <end position="28"/>
    </location>
</feature>
<protein>
    <recommendedName>
        <fullName evidence="2">STPR domain-containing protein</fullName>
    </recommendedName>
</protein>